<reference evidence="1 2" key="1">
    <citation type="journal article" date="2018" name="Sci. Rep.">
        <title>A novel species of the marine cyanobacterium Acaryochloris with a unique pigment content and lifestyle.</title>
        <authorList>
            <person name="Partensky F."/>
            <person name="Six C."/>
            <person name="Ratin M."/>
            <person name="Garczarek L."/>
            <person name="Vaulot D."/>
            <person name="Probert I."/>
            <person name="Calteau A."/>
            <person name="Gourvil P."/>
            <person name="Marie D."/>
            <person name="Grebert T."/>
            <person name="Bouchier C."/>
            <person name="Le Panse S."/>
            <person name="Gachenot M."/>
            <person name="Rodriguez F."/>
            <person name="Garrido J.L."/>
        </authorList>
    </citation>
    <scope>NUCLEOTIDE SEQUENCE [LARGE SCALE GENOMIC DNA]</scope>
    <source>
        <strain evidence="1 2">RCC1774</strain>
    </source>
</reference>
<dbReference type="RefSeq" id="WP_110987078.1">
    <property type="nucleotide sequence ID" value="NZ_CAWNWM010000010.1"/>
</dbReference>
<dbReference type="Proteomes" id="UP000248857">
    <property type="component" value="Unassembled WGS sequence"/>
</dbReference>
<keyword evidence="2" id="KW-1185">Reference proteome</keyword>
<organism evidence="1 2">
    <name type="scientific">Acaryochloris thomasi RCC1774</name>
    <dbReference type="NCBI Taxonomy" id="1764569"/>
    <lineage>
        <taxon>Bacteria</taxon>
        <taxon>Bacillati</taxon>
        <taxon>Cyanobacteriota</taxon>
        <taxon>Cyanophyceae</taxon>
        <taxon>Acaryochloridales</taxon>
        <taxon>Acaryochloridaceae</taxon>
        <taxon>Acaryochloris</taxon>
        <taxon>Acaryochloris thomasi</taxon>
    </lineage>
</organism>
<gene>
    <name evidence="1" type="ORF">C1752_03678</name>
</gene>
<name>A0A2W1JM45_9CYAN</name>
<protein>
    <submittedName>
        <fullName evidence="1">Uncharacterized protein</fullName>
    </submittedName>
</protein>
<accession>A0A2W1JM45</accession>
<evidence type="ECO:0000313" key="1">
    <source>
        <dbReference type="EMBL" id="PZD72535.1"/>
    </source>
</evidence>
<sequence length="63" mass="6915">MTATLNLTELPEEALWALFDALEPGETKTQVLLELTQRPSCIQADGLTTADIKRVVQADCLVE</sequence>
<dbReference type="AlphaFoldDB" id="A0A2W1JM45"/>
<comment type="caution">
    <text evidence="1">The sequence shown here is derived from an EMBL/GenBank/DDBJ whole genome shotgun (WGS) entry which is preliminary data.</text>
</comment>
<dbReference type="EMBL" id="PQWO01000010">
    <property type="protein sequence ID" value="PZD72535.1"/>
    <property type="molecule type" value="Genomic_DNA"/>
</dbReference>
<proteinExistence type="predicted"/>
<evidence type="ECO:0000313" key="2">
    <source>
        <dbReference type="Proteomes" id="UP000248857"/>
    </source>
</evidence>